<dbReference type="AlphaFoldDB" id="A0A9J7LN53"/>
<dbReference type="RefSeq" id="XP_035685263.1">
    <property type="nucleotide sequence ID" value="XM_035829370.1"/>
</dbReference>
<evidence type="ECO:0000313" key="2">
    <source>
        <dbReference type="Proteomes" id="UP000001554"/>
    </source>
</evidence>
<sequence length="392" mass="45215">MRATGLYHRSILSEKIVDPVSEKCKRIECPAYKTIKEHDGFEERRIFPGTWVCKKSTGCSATQTSAAFMSLFYYISGSNSKNVKIDMTAPVIRKVRPADLDREGCDKEIKTCFWLPEKHQEDPPQPTEDGVFLYKSRGPVAYVLTYSGGEMGRDEEFVQRAKEFMSKLDGQGLKYKREYVKSVGYDGPGVPDSERVREIWLIKPEESQQPDWCNLECPGFDTESTTDDYEVRKYESTKWVSTKISSANYGIASMRGFWKLFAYIGGANEDGVKIEMTQPVLIKIPEETTWWFWKEYTVSFMLPREHWDNPPMPTNDDVYIDNMPAMTAYVKVYGGWANGWNTNSHRQGVEQKLAEEGRSFEDSFYFSAAYNAPFEMTNRRNEVWVLESNGRK</sequence>
<dbReference type="FunFam" id="3.20.80.10:FF:000002">
    <property type="entry name" value="Heme-binding protein 2"/>
    <property type="match status" value="2"/>
</dbReference>
<dbReference type="PANTHER" id="PTHR11220">
    <property type="entry name" value="HEME-BINDING PROTEIN-RELATED"/>
    <property type="match status" value="1"/>
</dbReference>
<dbReference type="OrthoDB" id="6424451at2759"/>
<accession>A0A9J7LN53</accession>
<reference evidence="2" key="1">
    <citation type="journal article" date="2020" name="Nat. Ecol. Evol.">
        <title>Deeply conserved synteny resolves early events in vertebrate evolution.</title>
        <authorList>
            <person name="Simakov O."/>
            <person name="Marletaz F."/>
            <person name="Yue J.X."/>
            <person name="O'Connell B."/>
            <person name="Jenkins J."/>
            <person name="Brandt A."/>
            <person name="Calef R."/>
            <person name="Tung C.H."/>
            <person name="Huang T.K."/>
            <person name="Schmutz J."/>
            <person name="Satoh N."/>
            <person name="Yu J.K."/>
            <person name="Putnam N.H."/>
            <person name="Green R.E."/>
            <person name="Rokhsar D.S."/>
        </authorList>
    </citation>
    <scope>NUCLEOTIDE SEQUENCE [LARGE SCALE GENOMIC DNA]</scope>
    <source>
        <strain evidence="2">S238N-H82</strain>
    </source>
</reference>
<organism evidence="2 3">
    <name type="scientific">Branchiostoma floridae</name>
    <name type="common">Florida lancelet</name>
    <name type="synonym">Amphioxus</name>
    <dbReference type="NCBI Taxonomy" id="7739"/>
    <lineage>
        <taxon>Eukaryota</taxon>
        <taxon>Metazoa</taxon>
        <taxon>Chordata</taxon>
        <taxon>Cephalochordata</taxon>
        <taxon>Leptocardii</taxon>
        <taxon>Amphioxiformes</taxon>
        <taxon>Branchiostomatidae</taxon>
        <taxon>Branchiostoma</taxon>
    </lineage>
</organism>
<comment type="similarity">
    <text evidence="1">Belongs to the HEBP family.</text>
</comment>
<gene>
    <name evidence="3" type="primary">LOC118421867</name>
</gene>
<dbReference type="InterPro" id="IPR011256">
    <property type="entry name" value="Reg_factor_effector_dom_sf"/>
</dbReference>
<dbReference type="Gene3D" id="3.20.80.10">
    <property type="entry name" value="Regulatory factor, effector binding domain"/>
    <property type="match status" value="2"/>
</dbReference>
<dbReference type="PANTHER" id="PTHR11220:SF1">
    <property type="entry name" value="HEME-BINDING PROTEIN 2"/>
    <property type="match status" value="1"/>
</dbReference>
<dbReference type="OMA" id="EINTEMF"/>
<evidence type="ECO:0000313" key="3">
    <source>
        <dbReference type="RefSeq" id="XP_035685263.1"/>
    </source>
</evidence>
<name>A0A9J7LN53_BRAFL</name>
<dbReference type="GO" id="GO:0020037">
    <property type="term" value="F:heme binding"/>
    <property type="evidence" value="ECO:0000318"/>
    <property type="project" value="GO_Central"/>
</dbReference>
<dbReference type="GeneID" id="118421867"/>
<dbReference type="Pfam" id="PF04832">
    <property type="entry name" value="SOUL"/>
    <property type="match status" value="2"/>
</dbReference>
<dbReference type="Proteomes" id="UP000001554">
    <property type="component" value="Chromosome 8"/>
</dbReference>
<dbReference type="InterPro" id="IPR006917">
    <property type="entry name" value="SOUL_heme-bd"/>
</dbReference>
<proteinExistence type="inferred from homology"/>
<protein>
    <submittedName>
        <fullName evidence="3">Uncharacterized protein LOC118421867</fullName>
    </submittedName>
</protein>
<reference evidence="3" key="2">
    <citation type="submission" date="2025-08" db="UniProtKB">
        <authorList>
            <consortium name="RefSeq"/>
        </authorList>
    </citation>
    <scope>IDENTIFICATION</scope>
    <source>
        <strain evidence="3">S238N-H82</strain>
        <tissue evidence="3">Testes</tissue>
    </source>
</reference>
<dbReference type="SUPFAM" id="SSF55136">
    <property type="entry name" value="Probable bacterial effector-binding domain"/>
    <property type="match status" value="2"/>
</dbReference>
<dbReference type="KEGG" id="bfo:118421867"/>
<keyword evidence="2" id="KW-1185">Reference proteome</keyword>
<evidence type="ECO:0000256" key="1">
    <source>
        <dbReference type="ARBA" id="ARBA00009817"/>
    </source>
</evidence>